<sequence>MKQQLLAIFTRTPMHIGAGSSVGAVDLPIIRERHTGYPVIPGSSLKGVLADLWREETEEIVPDDKSEKPVDEAVSTGKNAPKPRRVRKKDSDLAKLFGADRDPKNAQSGKLLIGEGKILAFPVRSAKGGFAWLTCPLALSRLKRDAGLAFTLPTLNDAEACLAPECMGFDGKVILEEYCLKRAGDVPADLVTALKKLSDDESWQEELAAHLVVVSDEFFSYFVTNACEIAQHVKINPDTGTAEGGALFNQENVPSECMFYVVLNELADGMINKLAEKLHANDNVLQIGADATTGLGWCSVNVINNNN</sequence>
<evidence type="ECO:0000256" key="1">
    <source>
        <dbReference type="ARBA" id="ARBA00023118"/>
    </source>
</evidence>
<evidence type="ECO:0000313" key="5">
    <source>
        <dbReference type="Proteomes" id="UP001238163"/>
    </source>
</evidence>
<dbReference type="PANTHER" id="PTHR36700">
    <property type="entry name" value="CRISPR SYSTEM CMR SUBUNIT CMR4"/>
    <property type="match status" value="1"/>
</dbReference>
<feature type="compositionally biased region" description="Basic and acidic residues" evidence="2">
    <location>
        <begin position="62"/>
        <end position="71"/>
    </location>
</feature>
<reference evidence="4" key="1">
    <citation type="submission" date="2023-07" db="EMBL/GenBank/DDBJ databases">
        <title>Genomic Encyclopedia of Type Strains, Phase IV (KMG-IV): sequencing the most valuable type-strain genomes for metagenomic binning, comparative biology and taxonomic classification.</title>
        <authorList>
            <person name="Goeker M."/>
        </authorList>
    </citation>
    <scope>NUCLEOTIDE SEQUENCE</scope>
    <source>
        <strain evidence="4">DSM 24202</strain>
    </source>
</reference>
<evidence type="ECO:0000259" key="3">
    <source>
        <dbReference type="Pfam" id="PF03787"/>
    </source>
</evidence>
<comment type="caution">
    <text evidence="4">The sequence shown here is derived from an EMBL/GenBank/DDBJ whole genome shotgun (WGS) entry which is preliminary data.</text>
</comment>
<organism evidence="4 5">
    <name type="scientific">Oligosphaera ethanolica</name>
    <dbReference type="NCBI Taxonomy" id="760260"/>
    <lineage>
        <taxon>Bacteria</taxon>
        <taxon>Pseudomonadati</taxon>
        <taxon>Lentisphaerota</taxon>
        <taxon>Oligosphaeria</taxon>
        <taxon>Oligosphaerales</taxon>
        <taxon>Oligosphaeraceae</taxon>
        <taxon>Oligosphaera</taxon>
    </lineage>
</organism>
<dbReference type="EMBL" id="JAUSVL010000001">
    <property type="protein sequence ID" value="MDQ0289437.1"/>
    <property type="molecule type" value="Genomic_DNA"/>
</dbReference>
<keyword evidence="1" id="KW-0051">Antiviral defense</keyword>
<feature type="domain" description="CRISPR type III-associated protein" evidence="3">
    <location>
        <begin position="10"/>
        <end position="299"/>
    </location>
</feature>
<dbReference type="InterPro" id="IPR013410">
    <property type="entry name" value="CRISPR-assoc_RAMP_Cmr4"/>
</dbReference>
<dbReference type="RefSeq" id="WP_307260862.1">
    <property type="nucleotide sequence ID" value="NZ_JAUSVL010000001.1"/>
</dbReference>
<dbReference type="InterPro" id="IPR005537">
    <property type="entry name" value="RAMP_III_fam"/>
</dbReference>
<dbReference type="Pfam" id="PF03787">
    <property type="entry name" value="RAMPs"/>
    <property type="match status" value="1"/>
</dbReference>
<evidence type="ECO:0000256" key="2">
    <source>
        <dbReference type="SAM" id="MobiDB-lite"/>
    </source>
</evidence>
<dbReference type="Proteomes" id="UP001238163">
    <property type="component" value="Unassembled WGS sequence"/>
</dbReference>
<protein>
    <submittedName>
        <fullName evidence="4">CRISPR-associated protein Cmr4</fullName>
    </submittedName>
</protein>
<dbReference type="GO" id="GO:0051607">
    <property type="term" value="P:defense response to virus"/>
    <property type="evidence" value="ECO:0007669"/>
    <property type="project" value="UniProtKB-KW"/>
</dbReference>
<evidence type="ECO:0000313" key="4">
    <source>
        <dbReference type="EMBL" id="MDQ0289437.1"/>
    </source>
</evidence>
<dbReference type="NCBIfam" id="TIGR02580">
    <property type="entry name" value="cas_RAMP_Cmr4"/>
    <property type="match status" value="1"/>
</dbReference>
<name>A0AAE4API6_9BACT</name>
<accession>A0AAE4API6</accession>
<proteinExistence type="predicted"/>
<feature type="region of interest" description="Disordered" evidence="2">
    <location>
        <begin position="60"/>
        <end position="87"/>
    </location>
</feature>
<dbReference type="PANTHER" id="PTHR36700:SF1">
    <property type="entry name" value="CRISPR SYSTEM CMR SUBUNIT CMR4"/>
    <property type="match status" value="1"/>
</dbReference>
<gene>
    <name evidence="4" type="ORF">J3R75_001544</name>
</gene>
<keyword evidence="5" id="KW-1185">Reference proteome</keyword>
<dbReference type="AlphaFoldDB" id="A0AAE4API6"/>